<gene>
    <name evidence="3" type="ORF">CEG18_28695</name>
</gene>
<dbReference type="Pfam" id="PF03992">
    <property type="entry name" value="ABM"/>
    <property type="match status" value="1"/>
</dbReference>
<dbReference type="InterPro" id="IPR011008">
    <property type="entry name" value="Dimeric_a/b-barrel"/>
</dbReference>
<dbReference type="GO" id="GO:0004497">
    <property type="term" value="F:monooxygenase activity"/>
    <property type="evidence" value="ECO:0007669"/>
    <property type="project" value="UniProtKB-KW"/>
</dbReference>
<evidence type="ECO:0000313" key="3">
    <source>
        <dbReference type="EMBL" id="OWP47477.1"/>
    </source>
</evidence>
<dbReference type="PANTHER" id="PTHR40057">
    <property type="entry name" value="SLR1162 PROTEIN"/>
    <property type="match status" value="1"/>
</dbReference>
<dbReference type="RefSeq" id="WP_088421774.1">
    <property type="nucleotide sequence ID" value="NZ_NJBA01000017.1"/>
</dbReference>
<proteinExistence type="predicted"/>
<dbReference type="Proteomes" id="UP000198145">
    <property type="component" value="Unassembled WGS sequence"/>
</dbReference>
<evidence type="ECO:0000313" key="4">
    <source>
        <dbReference type="Proteomes" id="UP000198145"/>
    </source>
</evidence>
<dbReference type="AlphaFoldDB" id="A0A246F5P2"/>
<evidence type="ECO:0000256" key="1">
    <source>
        <dbReference type="SAM" id="Phobius"/>
    </source>
</evidence>
<sequence>MNQPTQQESVTLIIRHRARPESVAAYEAILRELTRAASEFPGHLGVDVMRQGEHFTSVLRFASANELQAWLDSPQRRELIERADPHLIDGEQKELHRAHEFWFTTPDNPQKQPPRWKQAAISYLVILPLVMLVPQLWRPLFTQVPLLGGFVPANMLIVATIVLLVVYVFMPRATRLFSAWLNAR</sequence>
<evidence type="ECO:0000259" key="2">
    <source>
        <dbReference type="Pfam" id="PF03992"/>
    </source>
</evidence>
<reference evidence="3 4" key="1">
    <citation type="submission" date="2017-06" db="EMBL/GenBank/DDBJ databases">
        <title>Draft genome of Pseudomonas nitroreducens DF05.</title>
        <authorList>
            <person name="Iyer R."/>
        </authorList>
    </citation>
    <scope>NUCLEOTIDE SEQUENCE [LARGE SCALE GENOMIC DNA]</scope>
    <source>
        <strain evidence="3 4">DF05</strain>
    </source>
</reference>
<keyword evidence="1" id="KW-0472">Membrane</keyword>
<dbReference type="PANTHER" id="PTHR40057:SF1">
    <property type="entry name" value="SLR1162 PROTEIN"/>
    <property type="match status" value="1"/>
</dbReference>
<dbReference type="STRING" id="46680.GCA_000807755_00711"/>
<dbReference type="eggNOG" id="COG3224">
    <property type="taxonomic scope" value="Bacteria"/>
</dbReference>
<feature type="transmembrane region" description="Helical" evidence="1">
    <location>
        <begin position="120"/>
        <end position="137"/>
    </location>
</feature>
<accession>A0A246F5P2</accession>
<keyword evidence="3" id="KW-0560">Oxidoreductase</keyword>
<comment type="caution">
    <text evidence="3">The sequence shown here is derived from an EMBL/GenBank/DDBJ whole genome shotgun (WGS) entry which is preliminary data.</text>
</comment>
<feature type="transmembrane region" description="Helical" evidence="1">
    <location>
        <begin position="149"/>
        <end position="170"/>
    </location>
</feature>
<feature type="domain" description="ABM" evidence="2">
    <location>
        <begin position="10"/>
        <end position="81"/>
    </location>
</feature>
<dbReference type="SUPFAM" id="SSF54909">
    <property type="entry name" value="Dimeric alpha+beta barrel"/>
    <property type="match status" value="1"/>
</dbReference>
<keyword evidence="1" id="KW-1133">Transmembrane helix</keyword>
<dbReference type="InterPro" id="IPR038762">
    <property type="entry name" value="ABM_predict"/>
</dbReference>
<name>A0A246F5P2_PSENT</name>
<dbReference type="EMBL" id="NJBA01000017">
    <property type="protein sequence ID" value="OWP47477.1"/>
    <property type="molecule type" value="Genomic_DNA"/>
</dbReference>
<dbReference type="InterPro" id="IPR007138">
    <property type="entry name" value="ABM_dom"/>
</dbReference>
<keyword evidence="3" id="KW-0503">Monooxygenase</keyword>
<organism evidence="3 4">
    <name type="scientific">Pseudomonas nitroreducens</name>
    <dbReference type="NCBI Taxonomy" id="46680"/>
    <lineage>
        <taxon>Bacteria</taxon>
        <taxon>Pseudomonadati</taxon>
        <taxon>Pseudomonadota</taxon>
        <taxon>Gammaproteobacteria</taxon>
        <taxon>Pseudomonadales</taxon>
        <taxon>Pseudomonadaceae</taxon>
        <taxon>Pseudomonas</taxon>
    </lineage>
</organism>
<dbReference type="Gene3D" id="3.30.70.100">
    <property type="match status" value="1"/>
</dbReference>
<protein>
    <submittedName>
        <fullName evidence="3">Antibiotic biosynthesis monooxygenase</fullName>
    </submittedName>
</protein>
<keyword evidence="1" id="KW-0812">Transmembrane</keyword>